<dbReference type="CDD" id="cd12152">
    <property type="entry name" value="F1-ATPase_delta"/>
    <property type="match status" value="1"/>
</dbReference>
<protein>
    <recommendedName>
        <fullName evidence="3">ATP synthase subunit delta, mitochondrial</fullName>
    </recommendedName>
    <alternativeName>
        <fullName evidence="13">F-ATPase delta subunit</fullName>
    </alternativeName>
</protein>
<keyword evidence="8" id="KW-0406">Ion transport</keyword>
<organism evidence="16 17">
    <name type="scientific">Mycoemilia scoparia</name>
    <dbReference type="NCBI Taxonomy" id="417184"/>
    <lineage>
        <taxon>Eukaryota</taxon>
        <taxon>Fungi</taxon>
        <taxon>Fungi incertae sedis</taxon>
        <taxon>Zoopagomycota</taxon>
        <taxon>Kickxellomycotina</taxon>
        <taxon>Kickxellomycetes</taxon>
        <taxon>Kickxellales</taxon>
        <taxon>Kickxellaceae</taxon>
        <taxon>Mycoemilia</taxon>
    </lineage>
</organism>
<sequence>MYQLRSLVRPSLQLFRRGVQASTRLYATEAPAASAGPGKMVVNFVLPHEVLVKKQAVNQVNLSAVSGDLGILADHVPTVEQLKPGIVEIIGDESGSGTQKWFVSGGFAIMNPDSSLNINAIEAFKLDQISTESVAQELAKAEQNLASAKSEQEKEIAAIEIEVYEALKSALA</sequence>
<evidence type="ECO:0000256" key="9">
    <source>
        <dbReference type="ARBA" id="ARBA00023128"/>
    </source>
</evidence>
<keyword evidence="4" id="KW-0813">Transport</keyword>
<keyword evidence="14" id="KW-0175">Coiled coil</keyword>
<evidence type="ECO:0000256" key="3">
    <source>
        <dbReference type="ARBA" id="ARBA00016960"/>
    </source>
</evidence>
<dbReference type="EMBL" id="JANBPU010000073">
    <property type="protein sequence ID" value="KAJ1917368.1"/>
    <property type="molecule type" value="Genomic_DNA"/>
</dbReference>
<evidence type="ECO:0000256" key="7">
    <source>
        <dbReference type="ARBA" id="ARBA00022946"/>
    </source>
</evidence>
<keyword evidence="7" id="KW-0809">Transit peptide</keyword>
<gene>
    <name evidence="16" type="primary">ATP16</name>
    <name evidence="16" type="ORF">H4219_003235</name>
</gene>
<keyword evidence="11" id="KW-0139">CF(1)</keyword>
<evidence type="ECO:0000256" key="2">
    <source>
        <dbReference type="ARBA" id="ARBA00005712"/>
    </source>
</evidence>
<dbReference type="GO" id="GO:0046933">
    <property type="term" value="F:proton-transporting ATP synthase activity, rotational mechanism"/>
    <property type="evidence" value="ECO:0007669"/>
    <property type="project" value="InterPro"/>
</dbReference>
<reference evidence="16" key="1">
    <citation type="submission" date="2022-07" db="EMBL/GenBank/DDBJ databases">
        <title>Phylogenomic reconstructions and comparative analyses of Kickxellomycotina fungi.</title>
        <authorList>
            <person name="Reynolds N.K."/>
            <person name="Stajich J.E."/>
            <person name="Barry K."/>
            <person name="Grigoriev I.V."/>
            <person name="Crous P."/>
            <person name="Smith M.E."/>
        </authorList>
    </citation>
    <scope>NUCLEOTIDE SEQUENCE</scope>
    <source>
        <strain evidence="16">NBRC 100468</strain>
    </source>
</reference>
<dbReference type="InterPro" id="IPR020546">
    <property type="entry name" value="ATP_synth_F1_dsu/esu_N"/>
</dbReference>
<evidence type="ECO:0000256" key="13">
    <source>
        <dbReference type="ARBA" id="ARBA00031669"/>
    </source>
</evidence>
<evidence type="ECO:0000256" key="14">
    <source>
        <dbReference type="SAM" id="Coils"/>
    </source>
</evidence>
<dbReference type="AlphaFoldDB" id="A0A9W8A0L8"/>
<evidence type="ECO:0000256" key="6">
    <source>
        <dbReference type="ARBA" id="ARBA00022792"/>
    </source>
</evidence>
<dbReference type="SUPFAM" id="SSF51344">
    <property type="entry name" value="Epsilon subunit of F1F0-ATP synthase N-terminal domain"/>
    <property type="match status" value="1"/>
</dbReference>
<comment type="subcellular location">
    <subcellularLocation>
        <location evidence="1">Mitochondrion inner membrane</location>
    </subcellularLocation>
</comment>
<keyword evidence="6" id="KW-0999">Mitochondrion inner membrane</keyword>
<dbReference type="Pfam" id="PF02823">
    <property type="entry name" value="ATP-synt_DE_N"/>
    <property type="match status" value="1"/>
</dbReference>
<evidence type="ECO:0000256" key="11">
    <source>
        <dbReference type="ARBA" id="ARBA00023196"/>
    </source>
</evidence>
<evidence type="ECO:0000256" key="10">
    <source>
        <dbReference type="ARBA" id="ARBA00023136"/>
    </source>
</evidence>
<keyword evidence="17" id="KW-1185">Reference proteome</keyword>
<keyword evidence="10" id="KW-0472">Membrane</keyword>
<evidence type="ECO:0000256" key="12">
    <source>
        <dbReference type="ARBA" id="ARBA00023310"/>
    </source>
</evidence>
<dbReference type="HAMAP" id="MF_00530">
    <property type="entry name" value="ATP_synth_epsil_bac"/>
    <property type="match status" value="1"/>
</dbReference>
<evidence type="ECO:0000256" key="5">
    <source>
        <dbReference type="ARBA" id="ARBA00022781"/>
    </source>
</evidence>
<dbReference type="PANTHER" id="PTHR13822">
    <property type="entry name" value="ATP SYNTHASE DELTA/EPSILON CHAIN"/>
    <property type="match status" value="1"/>
</dbReference>
<accession>A0A9W8A0L8</accession>
<evidence type="ECO:0000256" key="4">
    <source>
        <dbReference type="ARBA" id="ARBA00022448"/>
    </source>
</evidence>
<dbReference type="GO" id="GO:0045259">
    <property type="term" value="C:proton-transporting ATP synthase complex"/>
    <property type="evidence" value="ECO:0007669"/>
    <property type="project" value="UniProtKB-KW"/>
</dbReference>
<keyword evidence="5" id="KW-0375">Hydrogen ion transport</keyword>
<comment type="similarity">
    <text evidence="2">Belongs to the ATPase epsilon chain family.</text>
</comment>
<feature type="coiled-coil region" evidence="14">
    <location>
        <begin position="131"/>
        <end position="162"/>
    </location>
</feature>
<feature type="domain" description="ATP synthase F1 complex delta/epsilon subunit N-terminal" evidence="15">
    <location>
        <begin position="42"/>
        <end position="113"/>
    </location>
</feature>
<comment type="caution">
    <text evidence="16">The sequence shown here is derived from an EMBL/GenBank/DDBJ whole genome shotgun (WGS) entry which is preliminary data.</text>
</comment>
<dbReference type="InterPro" id="IPR001469">
    <property type="entry name" value="ATP_synth_F1_dsu/esu"/>
</dbReference>
<dbReference type="Gene3D" id="2.60.15.10">
    <property type="entry name" value="F0F1 ATP synthase delta/epsilon subunit, N-terminal"/>
    <property type="match status" value="1"/>
</dbReference>
<evidence type="ECO:0000256" key="8">
    <source>
        <dbReference type="ARBA" id="ARBA00023065"/>
    </source>
</evidence>
<evidence type="ECO:0000259" key="15">
    <source>
        <dbReference type="Pfam" id="PF02823"/>
    </source>
</evidence>
<dbReference type="GO" id="GO:0005743">
    <property type="term" value="C:mitochondrial inner membrane"/>
    <property type="evidence" value="ECO:0007669"/>
    <property type="project" value="UniProtKB-SubCell"/>
</dbReference>
<dbReference type="InterPro" id="IPR036771">
    <property type="entry name" value="ATPsynth_dsu/esu_N"/>
</dbReference>
<dbReference type="Proteomes" id="UP001150538">
    <property type="component" value="Unassembled WGS sequence"/>
</dbReference>
<dbReference type="PANTHER" id="PTHR13822:SF7">
    <property type="entry name" value="ATP SYNTHASE SUBUNIT DELTA, MITOCHONDRIAL"/>
    <property type="match status" value="1"/>
</dbReference>
<evidence type="ECO:0000256" key="1">
    <source>
        <dbReference type="ARBA" id="ARBA00004273"/>
    </source>
</evidence>
<keyword evidence="9" id="KW-0496">Mitochondrion</keyword>
<evidence type="ECO:0000313" key="16">
    <source>
        <dbReference type="EMBL" id="KAJ1917368.1"/>
    </source>
</evidence>
<keyword evidence="12" id="KW-0066">ATP synthesis</keyword>
<evidence type="ECO:0000313" key="17">
    <source>
        <dbReference type="Proteomes" id="UP001150538"/>
    </source>
</evidence>
<name>A0A9W8A0L8_9FUNG</name>
<dbReference type="OrthoDB" id="270171at2759"/>
<proteinExistence type="inferred from homology"/>
<dbReference type="FunFam" id="2.60.15.10:FF:000003">
    <property type="entry name" value="ATP synthase subunit delta, mitochondrial"/>
    <property type="match status" value="1"/>
</dbReference>